<keyword evidence="2" id="KW-1185">Reference proteome</keyword>
<evidence type="ECO:0000313" key="1">
    <source>
        <dbReference type="EMBL" id="GAA1215975.1"/>
    </source>
</evidence>
<accession>A0ABN1VL70</accession>
<dbReference type="Proteomes" id="UP001500943">
    <property type="component" value="Unassembled WGS sequence"/>
</dbReference>
<evidence type="ECO:0000313" key="2">
    <source>
        <dbReference type="Proteomes" id="UP001500943"/>
    </source>
</evidence>
<reference evidence="1 2" key="1">
    <citation type="journal article" date="2019" name="Int. J. Syst. Evol. Microbiol.">
        <title>The Global Catalogue of Microorganisms (GCM) 10K type strain sequencing project: providing services to taxonomists for standard genome sequencing and annotation.</title>
        <authorList>
            <consortium name="The Broad Institute Genomics Platform"/>
            <consortium name="The Broad Institute Genome Sequencing Center for Infectious Disease"/>
            <person name="Wu L."/>
            <person name="Ma J."/>
        </authorList>
    </citation>
    <scope>NUCLEOTIDE SEQUENCE [LARGE SCALE GENOMIC DNA]</scope>
    <source>
        <strain evidence="1 2">JCM 12762</strain>
    </source>
</reference>
<proteinExistence type="predicted"/>
<gene>
    <name evidence="1" type="ORF">GCM10009655_14120</name>
</gene>
<comment type="caution">
    <text evidence="1">The sequence shown here is derived from an EMBL/GenBank/DDBJ whole genome shotgun (WGS) entry which is preliminary data.</text>
</comment>
<name>A0ABN1VL70_9MICO</name>
<protein>
    <submittedName>
        <fullName evidence="1">Uncharacterized protein</fullName>
    </submittedName>
</protein>
<organism evidence="1 2">
    <name type="scientific">Rhodoglobus aureus</name>
    <dbReference type="NCBI Taxonomy" id="191497"/>
    <lineage>
        <taxon>Bacteria</taxon>
        <taxon>Bacillati</taxon>
        <taxon>Actinomycetota</taxon>
        <taxon>Actinomycetes</taxon>
        <taxon>Micrococcales</taxon>
        <taxon>Microbacteriaceae</taxon>
        <taxon>Rhodoglobus</taxon>
    </lineage>
</organism>
<dbReference type="EMBL" id="BAAAKW010000026">
    <property type="protein sequence ID" value="GAA1215975.1"/>
    <property type="molecule type" value="Genomic_DNA"/>
</dbReference>
<sequence>MKVGVVTALGAQQLDPGLEFASSLDLGSIRLVASPNGAAAQVGDEIDVVMPEFLVRQDGTADFSQVVFEKPVTFRGLREASRAGLSQPSPEVIAVVRTAGWGGDPIWIDIVSWLVDHGVEIGIGAGAAILREKAIMPLRSRRAKKVAQAWKEHNLHAPYQLRALVDRKEKWITGDLCRLLDIDPKTARQLLTSLGFVPDAGHNWVLGTSDAAIERRNRWMKDEFSDTMGAYFEVEPNGTFGSEETQ</sequence>